<gene>
    <name evidence="3" type="ORF">VJJ49_12380</name>
</gene>
<dbReference type="PRINTS" id="PR00394">
    <property type="entry name" value="RHSPROTEIN"/>
</dbReference>
<dbReference type="NCBIfam" id="TIGR03696">
    <property type="entry name" value="Rhs_assc_core"/>
    <property type="match status" value="1"/>
</dbReference>
<name>A0ABU5YBZ2_9FLAO</name>
<dbReference type="RefSeq" id="WP_323980055.1">
    <property type="nucleotide sequence ID" value="NZ_JAYKBV010000022.1"/>
</dbReference>
<dbReference type="Gene3D" id="2.180.10.10">
    <property type="entry name" value="RHS repeat-associated core"/>
    <property type="match status" value="1"/>
</dbReference>
<evidence type="ECO:0000256" key="1">
    <source>
        <dbReference type="ARBA" id="ARBA00022737"/>
    </source>
</evidence>
<reference evidence="3 4" key="1">
    <citation type="submission" date="2023-12" db="EMBL/GenBank/DDBJ databases">
        <title>Genomic sequences of Capnocytophaga and Parvimonas strains.</title>
        <authorList>
            <person name="Watt R.M."/>
            <person name="Wang M."/>
            <person name="Yang T."/>
            <person name="Tong W.M."/>
        </authorList>
    </citation>
    <scope>NUCLEOTIDE SEQUENCE [LARGE SCALE GENOMIC DNA]</scope>
    <source>
        <strain evidence="3 4">CCUG 13156</strain>
    </source>
</reference>
<keyword evidence="1" id="KW-0677">Repeat</keyword>
<dbReference type="Proteomes" id="UP001324270">
    <property type="component" value="Unassembled WGS sequence"/>
</dbReference>
<proteinExistence type="predicted"/>
<evidence type="ECO:0000313" key="3">
    <source>
        <dbReference type="EMBL" id="MEB3041476.1"/>
    </source>
</evidence>
<feature type="domain" description="Teneurin-like YD-shell" evidence="2">
    <location>
        <begin position="119"/>
        <end position="218"/>
    </location>
</feature>
<dbReference type="Pfam" id="PF25023">
    <property type="entry name" value="TEN_YD-shell"/>
    <property type="match status" value="1"/>
</dbReference>
<evidence type="ECO:0000259" key="2">
    <source>
        <dbReference type="Pfam" id="PF25023"/>
    </source>
</evidence>
<sequence>MLVLCTFGYVKLRSRKLIIEVNNKNQRDFIYTCNNKQLLTEFEKVKIFYLKKYWVHFAFEYDALGRRTAKINLSSKRIKRFLWDGNVPLHEWEYDLSERPNLSRDKDNLLVYDKEEPITENLITWVFDENSFVPAAKLVGDKSYSILTDHLGTPYEAYDENGKKVWARELDLYGNAIAGDSSFIPFLYQGQYYDEEIGLTYNRFRYYSPESGTYISQDPIRLAGNNPNFYGYTFDCNTEVDVCNDWR</sequence>
<dbReference type="InterPro" id="IPR056823">
    <property type="entry name" value="TEN-like_YD-shell"/>
</dbReference>
<protein>
    <submittedName>
        <fullName evidence="3">RHS repeat-associated core domain-containing protein</fullName>
    </submittedName>
</protein>
<dbReference type="EMBL" id="JAYKBV010000022">
    <property type="protein sequence ID" value="MEB3041476.1"/>
    <property type="molecule type" value="Genomic_DNA"/>
</dbReference>
<dbReference type="PANTHER" id="PTHR32305:SF15">
    <property type="entry name" value="PROTEIN RHSA-RELATED"/>
    <property type="match status" value="1"/>
</dbReference>
<organism evidence="3 4">
    <name type="scientific">Capnocytophaga gingivalis</name>
    <dbReference type="NCBI Taxonomy" id="1017"/>
    <lineage>
        <taxon>Bacteria</taxon>
        <taxon>Pseudomonadati</taxon>
        <taxon>Bacteroidota</taxon>
        <taxon>Flavobacteriia</taxon>
        <taxon>Flavobacteriales</taxon>
        <taxon>Flavobacteriaceae</taxon>
        <taxon>Capnocytophaga</taxon>
    </lineage>
</organism>
<dbReference type="InterPro" id="IPR050708">
    <property type="entry name" value="T6SS_VgrG/RHS"/>
</dbReference>
<keyword evidence="4" id="KW-1185">Reference proteome</keyword>
<dbReference type="PANTHER" id="PTHR32305">
    <property type="match status" value="1"/>
</dbReference>
<accession>A0ABU5YBZ2</accession>
<dbReference type="InterPro" id="IPR022385">
    <property type="entry name" value="Rhs_assc_core"/>
</dbReference>
<comment type="caution">
    <text evidence="3">The sequence shown here is derived from an EMBL/GenBank/DDBJ whole genome shotgun (WGS) entry which is preliminary data.</text>
</comment>
<evidence type="ECO:0000313" key="4">
    <source>
        <dbReference type="Proteomes" id="UP001324270"/>
    </source>
</evidence>